<gene>
    <name evidence="9" type="ORF">LCOR_04939.1</name>
</gene>
<dbReference type="VEuPathDB" id="FungiDB:LCOR_04939.1"/>
<dbReference type="AlphaFoldDB" id="A0A068RXB8"/>
<evidence type="ECO:0000256" key="5">
    <source>
        <dbReference type="ARBA" id="ARBA00022664"/>
    </source>
</evidence>
<dbReference type="STRING" id="1263082.A0A068RXB8"/>
<dbReference type="EMBL" id="CBTN010000018">
    <property type="protein sequence ID" value="CDH53601.1"/>
    <property type="molecule type" value="Genomic_DNA"/>
</dbReference>
<feature type="region of interest" description="Disordered" evidence="8">
    <location>
        <begin position="1"/>
        <end position="108"/>
    </location>
</feature>
<comment type="caution">
    <text evidence="9">The sequence shown here is derived from an EMBL/GenBank/DDBJ whole genome shotgun (WGS) entry which is preliminary data.</text>
</comment>
<evidence type="ECO:0000313" key="10">
    <source>
        <dbReference type="Proteomes" id="UP000027586"/>
    </source>
</evidence>
<sequence>MGEHHHRHKKRKHEDHHSERKRHRHSEKKHKHHHSRHESKSSTSSVNDLEELKRLAKLYNKKEEKKPEDTPTVSKTHSGGKQRAPMIPQTKEDYEKQRSVIRHEYDPETGRMRLVRGSGEILESLVSRDQHRQINKTATMTDGLTFQKHVNRE</sequence>
<reference evidence="9" key="1">
    <citation type="submission" date="2013-08" db="EMBL/GenBank/DDBJ databases">
        <title>Gene expansion shapes genome architecture in the human pathogen Lichtheimia corymbifera: an evolutionary genomics analysis in the ancient terrestrial Mucorales (Mucoromycotina).</title>
        <authorList>
            <person name="Schwartze V.U."/>
            <person name="Winter S."/>
            <person name="Shelest E."/>
            <person name="Marcet-Houben M."/>
            <person name="Horn F."/>
            <person name="Wehner S."/>
            <person name="Hoffmann K."/>
            <person name="Riege K."/>
            <person name="Sammeth M."/>
            <person name="Nowrousian M."/>
            <person name="Valiante V."/>
            <person name="Linde J."/>
            <person name="Jacobsen I.D."/>
            <person name="Marz M."/>
            <person name="Brakhage A.A."/>
            <person name="Gabaldon T."/>
            <person name="Bocker S."/>
            <person name="Voigt K."/>
        </authorList>
    </citation>
    <scope>NUCLEOTIDE SEQUENCE [LARGE SCALE GENOMIC DNA]</scope>
    <source>
        <strain evidence="9">FSU 9682</strain>
    </source>
</reference>
<protein>
    <recommendedName>
        <fullName evidence="4">ADP-ribosylation factor-like protein 6-interacting protein 4</fullName>
    </recommendedName>
</protein>
<feature type="compositionally biased region" description="Basic residues" evidence="8">
    <location>
        <begin position="1"/>
        <end position="37"/>
    </location>
</feature>
<comment type="subcellular location">
    <subcellularLocation>
        <location evidence="1">Nucleus speckle</location>
    </subcellularLocation>
    <subcellularLocation>
        <location evidence="2">Nucleus</location>
        <location evidence="2">Nucleolus</location>
    </subcellularLocation>
</comment>
<evidence type="ECO:0000256" key="2">
    <source>
        <dbReference type="ARBA" id="ARBA00004604"/>
    </source>
</evidence>
<feature type="compositionally biased region" description="Basic and acidic residues" evidence="8">
    <location>
        <begin position="50"/>
        <end position="69"/>
    </location>
</feature>
<dbReference type="InterPro" id="IPR019532">
    <property type="entry name" value="Nucl_RNA-splicing_assoc_SR-25"/>
</dbReference>
<comment type="similarity">
    <text evidence="3">Belongs to the ARL6IP4 family.</text>
</comment>
<keyword evidence="6" id="KW-0508">mRNA splicing</keyword>
<keyword evidence="10" id="KW-1185">Reference proteome</keyword>
<dbReference type="Pfam" id="PF10500">
    <property type="entry name" value="SR-25"/>
    <property type="match status" value="1"/>
</dbReference>
<proteinExistence type="inferred from homology"/>
<dbReference type="GO" id="GO:0016607">
    <property type="term" value="C:nuclear speck"/>
    <property type="evidence" value="ECO:0007669"/>
    <property type="project" value="UniProtKB-SubCell"/>
</dbReference>
<evidence type="ECO:0000256" key="1">
    <source>
        <dbReference type="ARBA" id="ARBA00004324"/>
    </source>
</evidence>
<name>A0A068RXB8_9FUNG</name>
<organism evidence="9 10">
    <name type="scientific">Lichtheimia corymbifera JMRC:FSU:9682</name>
    <dbReference type="NCBI Taxonomy" id="1263082"/>
    <lineage>
        <taxon>Eukaryota</taxon>
        <taxon>Fungi</taxon>
        <taxon>Fungi incertae sedis</taxon>
        <taxon>Mucoromycota</taxon>
        <taxon>Mucoromycotina</taxon>
        <taxon>Mucoromycetes</taxon>
        <taxon>Mucorales</taxon>
        <taxon>Lichtheimiaceae</taxon>
        <taxon>Lichtheimia</taxon>
    </lineage>
</organism>
<keyword evidence="7" id="KW-0539">Nucleus</keyword>
<dbReference type="OrthoDB" id="48562at2759"/>
<evidence type="ECO:0000256" key="8">
    <source>
        <dbReference type="SAM" id="MobiDB-lite"/>
    </source>
</evidence>
<evidence type="ECO:0000313" key="9">
    <source>
        <dbReference type="EMBL" id="CDH53601.1"/>
    </source>
</evidence>
<evidence type="ECO:0000256" key="6">
    <source>
        <dbReference type="ARBA" id="ARBA00023187"/>
    </source>
</evidence>
<dbReference type="GO" id="GO:0008380">
    <property type="term" value="P:RNA splicing"/>
    <property type="evidence" value="ECO:0007669"/>
    <property type="project" value="UniProtKB-KW"/>
</dbReference>
<feature type="compositionally biased region" description="Basic and acidic residues" evidence="8">
    <location>
        <begin position="90"/>
        <end position="108"/>
    </location>
</feature>
<evidence type="ECO:0000256" key="3">
    <source>
        <dbReference type="ARBA" id="ARBA00006852"/>
    </source>
</evidence>
<evidence type="ECO:0000256" key="4">
    <source>
        <dbReference type="ARBA" id="ARBA00017993"/>
    </source>
</evidence>
<dbReference type="Proteomes" id="UP000027586">
    <property type="component" value="Unassembled WGS sequence"/>
</dbReference>
<dbReference type="GO" id="GO:0006397">
    <property type="term" value="P:mRNA processing"/>
    <property type="evidence" value="ECO:0007669"/>
    <property type="project" value="UniProtKB-KW"/>
</dbReference>
<evidence type="ECO:0000256" key="7">
    <source>
        <dbReference type="ARBA" id="ARBA00023242"/>
    </source>
</evidence>
<dbReference type="GO" id="GO:0005730">
    <property type="term" value="C:nucleolus"/>
    <property type="evidence" value="ECO:0007669"/>
    <property type="project" value="UniProtKB-SubCell"/>
</dbReference>
<keyword evidence="5" id="KW-0507">mRNA processing</keyword>
<accession>A0A068RXB8</accession>